<dbReference type="InterPro" id="IPR052020">
    <property type="entry name" value="Cyclic_di-GMP/3'3'-cGAMP_PDE"/>
</dbReference>
<evidence type="ECO:0000313" key="2">
    <source>
        <dbReference type="EMBL" id="MDT9000043.1"/>
    </source>
</evidence>
<organism evidence="2 3">
    <name type="scientific">Roseateles aquae</name>
    <dbReference type="NCBI Taxonomy" id="3077235"/>
    <lineage>
        <taxon>Bacteria</taxon>
        <taxon>Pseudomonadati</taxon>
        <taxon>Pseudomonadota</taxon>
        <taxon>Betaproteobacteria</taxon>
        <taxon>Burkholderiales</taxon>
        <taxon>Sphaerotilaceae</taxon>
        <taxon>Roseateles</taxon>
    </lineage>
</organism>
<dbReference type="SUPFAM" id="SSF109604">
    <property type="entry name" value="HD-domain/PDEase-like"/>
    <property type="match status" value="1"/>
</dbReference>
<accession>A0ABU3PD46</accession>
<evidence type="ECO:0000259" key="1">
    <source>
        <dbReference type="PROSITE" id="PS51832"/>
    </source>
</evidence>
<evidence type="ECO:0000313" key="3">
    <source>
        <dbReference type="Proteomes" id="UP001246372"/>
    </source>
</evidence>
<comment type="caution">
    <text evidence="2">The sequence shown here is derived from an EMBL/GenBank/DDBJ whole genome shotgun (WGS) entry which is preliminary data.</text>
</comment>
<dbReference type="PANTHER" id="PTHR45228:SF1">
    <property type="entry name" value="CYCLIC DI-GMP PHOSPHODIESTERASE TM_0186"/>
    <property type="match status" value="1"/>
</dbReference>
<proteinExistence type="predicted"/>
<name>A0ABU3PD46_9BURK</name>
<gene>
    <name evidence="2" type="ORF">RQP53_12275</name>
</gene>
<dbReference type="InterPro" id="IPR037522">
    <property type="entry name" value="HD_GYP_dom"/>
</dbReference>
<protein>
    <submittedName>
        <fullName evidence="2">HD domain-containing phosphohydrolase</fullName>
    </submittedName>
</protein>
<dbReference type="Pfam" id="PF13487">
    <property type="entry name" value="HD_5"/>
    <property type="match status" value="1"/>
</dbReference>
<dbReference type="CDD" id="cd00077">
    <property type="entry name" value="HDc"/>
    <property type="match status" value="1"/>
</dbReference>
<dbReference type="EMBL" id="JAVXZY010000004">
    <property type="protein sequence ID" value="MDT9000043.1"/>
    <property type="molecule type" value="Genomic_DNA"/>
</dbReference>
<dbReference type="Proteomes" id="UP001246372">
    <property type="component" value="Unassembled WGS sequence"/>
</dbReference>
<dbReference type="PANTHER" id="PTHR45228">
    <property type="entry name" value="CYCLIC DI-GMP PHOSPHODIESTERASE TM_0186-RELATED"/>
    <property type="match status" value="1"/>
</dbReference>
<dbReference type="Gene3D" id="1.10.3210.10">
    <property type="entry name" value="Hypothetical protein af1432"/>
    <property type="match status" value="1"/>
</dbReference>
<dbReference type="PROSITE" id="PS51832">
    <property type="entry name" value="HD_GYP"/>
    <property type="match status" value="1"/>
</dbReference>
<dbReference type="SMART" id="SM00471">
    <property type="entry name" value="HDc"/>
    <property type="match status" value="1"/>
</dbReference>
<dbReference type="InterPro" id="IPR003607">
    <property type="entry name" value="HD/PDEase_dom"/>
</dbReference>
<feature type="domain" description="HD-GYP" evidence="1">
    <location>
        <begin position="50"/>
        <end position="247"/>
    </location>
</feature>
<sequence length="263" mass="28869">MMSAAMQQDGPSAVPFEARSFDAAAEAQMERIIMDLGRMYHERNEALREVTRAHHEALMRLSIAAELRDDDTGVHIVRMGFLAEALALALGRERGYAQMLRLAAPMHDIGKIGVPDMVLKKPGALTPDERLVMNQHPAIGAKLLGRSRIPLFQLAAELALSHHERWDGQGYPLGLVGEQIPLSGRIVAVVDYFDALTMDRCYRKAFPTDEALAMLQGQSGVAFDPAIVDCFVAHAAEMVALRDRINENPPNFEVLAQTAGESS</sequence>
<keyword evidence="3" id="KW-1185">Reference proteome</keyword>
<reference evidence="2" key="1">
    <citation type="submission" date="2023-09" db="EMBL/GenBank/DDBJ databases">
        <title>Paucibacter sp. APW11 Genome sequencing and assembly.</title>
        <authorList>
            <person name="Kim I."/>
        </authorList>
    </citation>
    <scope>NUCLEOTIDE SEQUENCE</scope>
    <source>
        <strain evidence="2">APW11</strain>
    </source>
</reference>